<dbReference type="AlphaFoldDB" id="A0A0D2X4H6"/>
<comment type="similarity">
    <text evidence="3">Belongs to the threonine synthase family.</text>
</comment>
<dbReference type="InterPro" id="IPR051166">
    <property type="entry name" value="Threonine_Synthase"/>
</dbReference>
<proteinExistence type="inferred from homology"/>
<evidence type="ECO:0000259" key="11">
    <source>
        <dbReference type="Pfam" id="PF13649"/>
    </source>
</evidence>
<evidence type="ECO:0000313" key="14">
    <source>
        <dbReference type="Proteomes" id="UP000008743"/>
    </source>
</evidence>
<dbReference type="InterPro" id="IPR029063">
    <property type="entry name" value="SAM-dependent_MTases_sf"/>
</dbReference>
<evidence type="ECO:0000259" key="12">
    <source>
        <dbReference type="Pfam" id="PF14821"/>
    </source>
</evidence>
<protein>
    <recommendedName>
        <fullName evidence="4">threonine synthase</fullName>
        <ecNumber evidence="4">4.2.3.1</ecNumber>
    </recommendedName>
</protein>
<dbReference type="FunCoup" id="A0A0D2X4H6">
    <property type="interactions" value="98"/>
</dbReference>
<evidence type="ECO:0000259" key="10">
    <source>
        <dbReference type="Pfam" id="PF00291"/>
    </source>
</evidence>
<dbReference type="SUPFAM" id="SSF53686">
    <property type="entry name" value="Tryptophan synthase beta subunit-like PLP-dependent enzymes"/>
    <property type="match status" value="1"/>
</dbReference>
<dbReference type="EC" id="4.2.3.1" evidence="4"/>
<dbReference type="EMBL" id="KE346370">
    <property type="protein sequence ID" value="KJE96074.1"/>
    <property type="molecule type" value="Genomic_DNA"/>
</dbReference>
<dbReference type="InterPro" id="IPR004450">
    <property type="entry name" value="Thr_synthase-like"/>
</dbReference>
<keyword evidence="6" id="KW-0791">Threonine biosynthesis</keyword>
<name>A0A0D2X4H6_CAPO3</name>
<comment type="cofactor">
    <cofactor evidence="1 9">
        <name>pyridoxal 5'-phosphate</name>
        <dbReference type="ChEBI" id="CHEBI:597326"/>
    </cofactor>
</comment>
<feature type="domain" description="Tryptophan synthase beta chain-like PALP" evidence="10">
    <location>
        <begin position="95"/>
        <end position="329"/>
    </location>
</feature>
<evidence type="ECO:0000313" key="13">
    <source>
        <dbReference type="EMBL" id="KJE96074.1"/>
    </source>
</evidence>
<evidence type="ECO:0000256" key="2">
    <source>
        <dbReference type="ARBA" id="ARBA00004979"/>
    </source>
</evidence>
<dbReference type="PANTHER" id="PTHR42690">
    <property type="entry name" value="THREONINE SYNTHASE FAMILY MEMBER"/>
    <property type="match status" value="1"/>
</dbReference>
<dbReference type="NCBIfam" id="TIGR00260">
    <property type="entry name" value="thrC"/>
    <property type="match status" value="1"/>
</dbReference>
<feature type="modified residue" description="N6-(pyridoxal phosphate)lysine" evidence="9">
    <location>
        <position position="121"/>
    </location>
</feature>
<dbReference type="InParanoid" id="A0A0D2X4H6"/>
<keyword evidence="7 9" id="KW-0663">Pyridoxal phosphate</keyword>
<keyword evidence="5" id="KW-0028">Amino-acid biosynthesis</keyword>
<dbReference type="Pfam" id="PF00291">
    <property type="entry name" value="PALP"/>
    <property type="match status" value="1"/>
</dbReference>
<dbReference type="GO" id="GO:0009088">
    <property type="term" value="P:threonine biosynthetic process"/>
    <property type="evidence" value="ECO:0007669"/>
    <property type="project" value="UniProtKB-UniPathway"/>
</dbReference>
<evidence type="ECO:0000256" key="5">
    <source>
        <dbReference type="ARBA" id="ARBA00022605"/>
    </source>
</evidence>
<evidence type="ECO:0000256" key="1">
    <source>
        <dbReference type="ARBA" id="ARBA00001933"/>
    </source>
</evidence>
<feature type="domain" description="Methyltransferase" evidence="11">
    <location>
        <begin position="558"/>
        <end position="661"/>
    </location>
</feature>
<accession>A0A0D2X4H6</accession>
<dbReference type="CDD" id="cd01560">
    <property type="entry name" value="Thr-synth_2"/>
    <property type="match status" value="1"/>
</dbReference>
<evidence type="ECO:0000256" key="9">
    <source>
        <dbReference type="PIRSR" id="PIRSR604450-51"/>
    </source>
</evidence>
<evidence type="ECO:0000256" key="3">
    <source>
        <dbReference type="ARBA" id="ARBA00005517"/>
    </source>
</evidence>
<dbReference type="CDD" id="cd02440">
    <property type="entry name" value="AdoMet_MTases"/>
    <property type="match status" value="1"/>
</dbReference>
<dbReference type="InterPro" id="IPR001926">
    <property type="entry name" value="TrpB-like_PALP"/>
</dbReference>
<dbReference type="Pfam" id="PF24857">
    <property type="entry name" value="THR4_C"/>
    <property type="match status" value="1"/>
</dbReference>
<dbReference type="eggNOG" id="KOG2616">
    <property type="taxonomic scope" value="Eukaryota"/>
</dbReference>
<dbReference type="Gene3D" id="3.40.50.1100">
    <property type="match status" value="2"/>
</dbReference>
<evidence type="ECO:0000256" key="6">
    <source>
        <dbReference type="ARBA" id="ARBA00022697"/>
    </source>
</evidence>
<sequence length="741" mass="81462">MVGITYSSTRGGDQHLGFRETVMRGLASDGGLFVPDEIPVIDAATLAEWSKLDFGLLAVQVIKRFVHPDNDKLDDATLTELVERSFGTSFTSPKVTPLVEASEDGALSVLELFHGPTFAFKDVALQFLGNLFEHFLTTTPGARPITVLGATSGDTGSAAIYGLRGRKNVQVFILYPTGKVAHVQEKQMTTVDDPNVHCISVAGTFDDCQDIVKELFNNPVFREKHNLAAINSINWARILAQIVYYFSAYFQLQAAHPERAGSKVVFSVPTGNFGDVLAGYYAKRMGLPIHKLIVATNANDILHRFFATGDYSRKNVVETYAPSMDIQVSSNFERYLFYLAGQDPRQVGAWMAQLRDNGKIEISPSLVQIAQGDFDSCAVGQSEIIDIIQRTASARKYILCPHSATSYAASLHYLEKVADRSSTSVISLATAHPAKFSDTVKQATGALPAFPAALEAILDKPTSFVTSPATAASIAAILDDHWRAQMRQGLETSTHELFEKYCGLTDKTELRAIATRVQKQALEVFPYRCIQEMRFMLPRMRFLPYYNRILENVANKKVLDIGCCMGTDLRQLIVDGANPSNLVGVDVADGFFALGRELFNDASRTPAPTFVTANVMEPSERSRLPFNQFDVVYAGSLLHLLDEATVVTMIQAAFALARPGGVFVGRNVGRLNAPGMFPRRSTPANAPEQLRYLHTADTLKQALLAAGFSKAEVVSGRESMLDLHSERERDEMCFLSFCAER</sequence>
<dbReference type="InterPro" id="IPR036052">
    <property type="entry name" value="TrpB-like_PALP_sf"/>
</dbReference>
<dbReference type="PhylomeDB" id="A0A0D2X4H6"/>
<gene>
    <name evidence="13" type="ORF">CAOG_006446</name>
</gene>
<evidence type="ECO:0000256" key="8">
    <source>
        <dbReference type="ARBA" id="ARBA00023239"/>
    </source>
</evidence>
<organism evidence="13 14">
    <name type="scientific">Capsaspora owczarzaki (strain ATCC 30864)</name>
    <dbReference type="NCBI Taxonomy" id="595528"/>
    <lineage>
        <taxon>Eukaryota</taxon>
        <taxon>Filasterea</taxon>
        <taxon>Capsaspora</taxon>
    </lineage>
</organism>
<dbReference type="InterPro" id="IPR029144">
    <property type="entry name" value="Thr_synth_N"/>
</dbReference>
<dbReference type="InterPro" id="IPR000634">
    <property type="entry name" value="Ser/Thr_deHydtase_PyrdxlP-BS"/>
</dbReference>
<evidence type="ECO:0000256" key="4">
    <source>
        <dbReference type="ARBA" id="ARBA00013028"/>
    </source>
</evidence>
<dbReference type="Gene3D" id="3.90.1380.10">
    <property type="entry name" value="Threonine synthase, N-terminal domain"/>
    <property type="match status" value="1"/>
</dbReference>
<dbReference type="Proteomes" id="UP000008743">
    <property type="component" value="Unassembled WGS sequence"/>
</dbReference>
<comment type="pathway">
    <text evidence="2">Amino-acid biosynthesis; L-threonine biosynthesis; L-threonine from L-aspartate: step 5/5.</text>
</comment>
<dbReference type="Pfam" id="PF13649">
    <property type="entry name" value="Methyltransf_25"/>
    <property type="match status" value="1"/>
</dbReference>
<reference evidence="14" key="1">
    <citation type="submission" date="2011-02" db="EMBL/GenBank/DDBJ databases">
        <title>The Genome Sequence of Capsaspora owczarzaki ATCC 30864.</title>
        <authorList>
            <person name="Russ C."/>
            <person name="Cuomo C."/>
            <person name="Burger G."/>
            <person name="Gray M.W."/>
            <person name="Holland P.W.H."/>
            <person name="King N."/>
            <person name="Lang F.B.F."/>
            <person name="Roger A.J."/>
            <person name="Ruiz-Trillo I."/>
            <person name="Young S.K."/>
            <person name="Zeng Q."/>
            <person name="Gargeya S."/>
            <person name="Alvarado L."/>
            <person name="Berlin A."/>
            <person name="Chapman S.B."/>
            <person name="Chen Z."/>
            <person name="Freedman E."/>
            <person name="Gellesch M."/>
            <person name="Goldberg J."/>
            <person name="Griggs A."/>
            <person name="Gujja S."/>
            <person name="Heilman E."/>
            <person name="Heiman D."/>
            <person name="Howarth C."/>
            <person name="Mehta T."/>
            <person name="Neiman D."/>
            <person name="Pearson M."/>
            <person name="Roberts A."/>
            <person name="Saif S."/>
            <person name="Shea T."/>
            <person name="Shenoy N."/>
            <person name="Sisk P."/>
            <person name="Stolte C."/>
            <person name="Sykes S."/>
            <person name="White J."/>
            <person name="Yandava C."/>
            <person name="Haas B."/>
            <person name="Nusbaum C."/>
            <person name="Birren B."/>
        </authorList>
    </citation>
    <scope>NUCLEOTIDE SEQUENCE</scope>
    <source>
        <strain evidence="14">ATCC 30864</strain>
    </source>
</reference>
<dbReference type="SUPFAM" id="SSF53335">
    <property type="entry name" value="S-adenosyl-L-methionine-dependent methyltransferases"/>
    <property type="match status" value="1"/>
</dbReference>
<dbReference type="OrthoDB" id="5203861at2759"/>
<dbReference type="STRING" id="595528.A0A0D2X4H6"/>
<dbReference type="GO" id="GO:0030170">
    <property type="term" value="F:pyridoxal phosphate binding"/>
    <property type="evidence" value="ECO:0007669"/>
    <property type="project" value="InterPro"/>
</dbReference>
<evidence type="ECO:0000256" key="7">
    <source>
        <dbReference type="ARBA" id="ARBA00022898"/>
    </source>
</evidence>
<dbReference type="RefSeq" id="XP_004345195.1">
    <property type="nucleotide sequence ID" value="XM_004345145.2"/>
</dbReference>
<dbReference type="PROSITE" id="PS00165">
    <property type="entry name" value="DEHYDRATASE_SER_THR"/>
    <property type="match status" value="1"/>
</dbReference>
<dbReference type="InterPro" id="IPR037158">
    <property type="entry name" value="Thr_synth_N_sf"/>
</dbReference>
<dbReference type="InterPro" id="IPR041698">
    <property type="entry name" value="Methyltransf_25"/>
</dbReference>
<dbReference type="Gene3D" id="3.40.50.150">
    <property type="entry name" value="Vaccinia Virus protein VP39"/>
    <property type="match status" value="1"/>
</dbReference>
<dbReference type="Pfam" id="PF14821">
    <property type="entry name" value="Thr_synth_N"/>
    <property type="match status" value="1"/>
</dbReference>
<keyword evidence="8" id="KW-0456">Lyase</keyword>
<keyword evidence="14" id="KW-1185">Reference proteome</keyword>
<dbReference type="PANTHER" id="PTHR42690:SF1">
    <property type="entry name" value="THREONINE SYNTHASE-LIKE 2"/>
    <property type="match status" value="1"/>
</dbReference>
<dbReference type="UniPathway" id="UPA00050">
    <property type="reaction ID" value="UER00065"/>
</dbReference>
<dbReference type="GO" id="GO:0004795">
    <property type="term" value="F:threonine synthase activity"/>
    <property type="evidence" value="ECO:0007669"/>
    <property type="project" value="UniProtKB-EC"/>
</dbReference>
<feature type="domain" description="Threonine synthase N-terminal" evidence="12">
    <location>
        <begin position="5"/>
        <end position="86"/>
    </location>
</feature>